<dbReference type="Proteomes" id="UP001620626">
    <property type="component" value="Unassembled WGS sequence"/>
</dbReference>
<reference evidence="3 4" key="1">
    <citation type="submission" date="2024-10" db="EMBL/GenBank/DDBJ databases">
        <authorList>
            <person name="Kim D."/>
        </authorList>
    </citation>
    <scope>NUCLEOTIDE SEQUENCE [LARGE SCALE GENOMIC DNA]</scope>
    <source>
        <strain evidence="3">BH-2024</strain>
    </source>
</reference>
<feature type="domain" description="Ubiquitin-like" evidence="2">
    <location>
        <begin position="247"/>
        <end position="322"/>
    </location>
</feature>
<dbReference type="Pfam" id="PF00240">
    <property type="entry name" value="ubiquitin"/>
    <property type="match status" value="4"/>
</dbReference>
<dbReference type="InterPro" id="IPR029071">
    <property type="entry name" value="Ubiquitin-like_domsf"/>
</dbReference>
<keyword evidence="4" id="KW-1185">Reference proteome</keyword>
<name>A0ABD2IH17_9BILA</name>
<evidence type="ECO:0000256" key="1">
    <source>
        <dbReference type="SAM" id="SignalP"/>
    </source>
</evidence>
<organism evidence="3 4">
    <name type="scientific">Heterodera trifolii</name>
    <dbReference type="NCBI Taxonomy" id="157864"/>
    <lineage>
        <taxon>Eukaryota</taxon>
        <taxon>Metazoa</taxon>
        <taxon>Ecdysozoa</taxon>
        <taxon>Nematoda</taxon>
        <taxon>Chromadorea</taxon>
        <taxon>Rhabditida</taxon>
        <taxon>Tylenchina</taxon>
        <taxon>Tylenchomorpha</taxon>
        <taxon>Tylenchoidea</taxon>
        <taxon>Heteroderidae</taxon>
        <taxon>Heteroderinae</taxon>
        <taxon>Heterodera</taxon>
    </lineage>
</organism>
<dbReference type="SUPFAM" id="SSF54236">
    <property type="entry name" value="Ubiquitin-like"/>
    <property type="match status" value="5"/>
</dbReference>
<dbReference type="PROSITE" id="PS50053">
    <property type="entry name" value="UBIQUITIN_2"/>
    <property type="match status" value="5"/>
</dbReference>
<dbReference type="SMART" id="SM00213">
    <property type="entry name" value="UBQ"/>
    <property type="match status" value="5"/>
</dbReference>
<feature type="domain" description="Ubiquitin-like" evidence="2">
    <location>
        <begin position="173"/>
        <end position="246"/>
    </location>
</feature>
<feature type="domain" description="Ubiquitin-like" evidence="2">
    <location>
        <begin position="327"/>
        <end position="402"/>
    </location>
</feature>
<feature type="chain" id="PRO_5044870227" description="Ubiquitin-like domain-containing protein" evidence="1">
    <location>
        <begin position="17"/>
        <end position="543"/>
    </location>
</feature>
<evidence type="ECO:0000313" key="3">
    <source>
        <dbReference type="EMBL" id="KAL3079447.1"/>
    </source>
</evidence>
<feature type="domain" description="Ubiquitin-like" evidence="2">
    <location>
        <begin position="17"/>
        <end position="91"/>
    </location>
</feature>
<dbReference type="Gene3D" id="3.10.20.90">
    <property type="entry name" value="Phosphatidylinositol 3-kinase Catalytic Subunit, Chain A, domain 1"/>
    <property type="match status" value="5"/>
</dbReference>
<proteinExistence type="predicted"/>
<gene>
    <name evidence="3" type="ORF">niasHT_031776</name>
</gene>
<feature type="signal peptide" evidence="1">
    <location>
        <begin position="1"/>
        <end position="16"/>
    </location>
</feature>
<sequence>MLFMLMIMMMPTFTDAMKIRVKFHYREVYVTVNKKDTVEALKEKIAKIKEFAPILAERQILRLFSTHKRLENNETMEHYGIQDDNAIIVSLMIKIRVLCGDEIRNVKVNENDTVATLKKKIAKIEEFGNIPSECQMLTMRYLGSEHRVPVNSKKTMERNGIKDGDSIIVSLVMQIRVKFHDREVYVTVNKQNTVATLKQKIAKIEDFGNIPAERQTLRVWPNSQVLENDNETMGYYGIEDNHLIMMFSMKIRVQYGDKIRNVEVNEKDTVLTLKWEIAKIDDLGNTPSDWQTLRLSMNGQVLENNNETLKDYKIKTDGLIVVSSDMMKFFVTYARNTKKSPLEVKTYDTVATLKHKIQKIEQIGNTPAERQTLRLSSNRQVLENNNEALTNYGIEDADYINVSWDKFKILVTEIEVNAEDTVESLKEKFVAQNKLDISSKKLQLYYGTDASRSIDCQNTIDRSGIVKDGTVYLSPEFFIDVWKLKEKDRIKEKKGAEWNCETGEIILSKDDKDRTVLEDNEQTLEHYGIGTSGYVLLMQGSHM</sequence>
<protein>
    <recommendedName>
        <fullName evidence="2">Ubiquitin-like domain-containing protein</fullName>
    </recommendedName>
</protein>
<accession>A0ABD2IH17</accession>
<dbReference type="CDD" id="cd17039">
    <property type="entry name" value="Ubl_ubiquitin_like"/>
    <property type="match status" value="4"/>
</dbReference>
<comment type="caution">
    <text evidence="3">The sequence shown here is derived from an EMBL/GenBank/DDBJ whole genome shotgun (WGS) entry which is preliminary data.</text>
</comment>
<evidence type="ECO:0000259" key="2">
    <source>
        <dbReference type="PROSITE" id="PS50053"/>
    </source>
</evidence>
<dbReference type="InterPro" id="IPR000626">
    <property type="entry name" value="Ubiquitin-like_dom"/>
</dbReference>
<dbReference type="PANTHER" id="PTHR10621:SF0">
    <property type="entry name" value="UV EXCISION REPAIR PROTEIN RAD23"/>
    <property type="match status" value="1"/>
</dbReference>
<feature type="domain" description="Ubiquitin-like" evidence="2">
    <location>
        <begin position="91"/>
        <end position="171"/>
    </location>
</feature>
<dbReference type="PANTHER" id="PTHR10621">
    <property type="entry name" value="UV EXCISION REPAIR PROTEIN RAD23"/>
    <property type="match status" value="1"/>
</dbReference>
<keyword evidence="1" id="KW-0732">Signal</keyword>
<dbReference type="AlphaFoldDB" id="A0ABD2IH17"/>
<dbReference type="EMBL" id="JBICBT010001187">
    <property type="protein sequence ID" value="KAL3079447.1"/>
    <property type="molecule type" value="Genomic_DNA"/>
</dbReference>
<evidence type="ECO:0000313" key="4">
    <source>
        <dbReference type="Proteomes" id="UP001620626"/>
    </source>
</evidence>